<dbReference type="EMBL" id="CARXXK010000002">
    <property type="protein sequence ID" value="CAI6356638.1"/>
    <property type="molecule type" value="Genomic_DNA"/>
</dbReference>
<evidence type="ECO:0000313" key="2">
    <source>
        <dbReference type="Proteomes" id="UP001160148"/>
    </source>
</evidence>
<name>A0AAV0WLL3_9HEMI</name>
<sequence>MAKALQHSKDTALRYYQVPDAREALRRQRHIDVIDETVAFEDSLLNEFDSLFPPVPYASWNEDGIRERLLDSDAYAAHPMANLTDALIQRIKARFNDEVFEQRAEILERHLHQEYNRDNITKYAVIDVSKRHKLHYFPASDQDKMCHKVISMLK</sequence>
<evidence type="ECO:0000313" key="1">
    <source>
        <dbReference type="EMBL" id="CAI6356638.1"/>
    </source>
</evidence>
<accession>A0AAV0WLL3</accession>
<gene>
    <name evidence="1" type="ORF">MEUPH1_LOCUS12352</name>
</gene>
<proteinExistence type="predicted"/>
<organism evidence="1 2">
    <name type="scientific">Macrosiphum euphorbiae</name>
    <name type="common">potato aphid</name>
    <dbReference type="NCBI Taxonomy" id="13131"/>
    <lineage>
        <taxon>Eukaryota</taxon>
        <taxon>Metazoa</taxon>
        <taxon>Ecdysozoa</taxon>
        <taxon>Arthropoda</taxon>
        <taxon>Hexapoda</taxon>
        <taxon>Insecta</taxon>
        <taxon>Pterygota</taxon>
        <taxon>Neoptera</taxon>
        <taxon>Paraneoptera</taxon>
        <taxon>Hemiptera</taxon>
        <taxon>Sternorrhyncha</taxon>
        <taxon>Aphidomorpha</taxon>
        <taxon>Aphidoidea</taxon>
        <taxon>Aphididae</taxon>
        <taxon>Macrosiphini</taxon>
        <taxon>Macrosiphum</taxon>
    </lineage>
</organism>
<dbReference type="Proteomes" id="UP001160148">
    <property type="component" value="Unassembled WGS sequence"/>
</dbReference>
<dbReference type="AlphaFoldDB" id="A0AAV0WLL3"/>
<protein>
    <submittedName>
        <fullName evidence="1">Uncharacterized protein</fullName>
    </submittedName>
</protein>
<reference evidence="1 2" key="1">
    <citation type="submission" date="2023-01" db="EMBL/GenBank/DDBJ databases">
        <authorList>
            <person name="Whitehead M."/>
        </authorList>
    </citation>
    <scope>NUCLEOTIDE SEQUENCE [LARGE SCALE GENOMIC DNA]</scope>
</reference>
<keyword evidence="2" id="KW-1185">Reference proteome</keyword>
<comment type="caution">
    <text evidence="1">The sequence shown here is derived from an EMBL/GenBank/DDBJ whole genome shotgun (WGS) entry which is preliminary data.</text>
</comment>